<keyword evidence="3" id="KW-1185">Reference proteome</keyword>
<organism evidence="2 3">
    <name type="scientific">Leersia perrieri</name>
    <dbReference type="NCBI Taxonomy" id="77586"/>
    <lineage>
        <taxon>Eukaryota</taxon>
        <taxon>Viridiplantae</taxon>
        <taxon>Streptophyta</taxon>
        <taxon>Embryophyta</taxon>
        <taxon>Tracheophyta</taxon>
        <taxon>Spermatophyta</taxon>
        <taxon>Magnoliopsida</taxon>
        <taxon>Liliopsida</taxon>
        <taxon>Poales</taxon>
        <taxon>Poaceae</taxon>
        <taxon>BOP clade</taxon>
        <taxon>Oryzoideae</taxon>
        <taxon>Oryzeae</taxon>
        <taxon>Oryzinae</taxon>
        <taxon>Leersia</taxon>
    </lineage>
</organism>
<accession>A0A0D9UXR9</accession>
<reference evidence="2" key="3">
    <citation type="submission" date="2015-04" db="UniProtKB">
        <authorList>
            <consortium name="EnsemblPlants"/>
        </authorList>
    </citation>
    <scope>IDENTIFICATION</scope>
</reference>
<reference evidence="2 3" key="1">
    <citation type="submission" date="2012-08" db="EMBL/GenBank/DDBJ databases">
        <title>Oryza genome evolution.</title>
        <authorList>
            <person name="Wing R.A."/>
        </authorList>
    </citation>
    <scope>NUCLEOTIDE SEQUENCE</scope>
</reference>
<dbReference type="Proteomes" id="UP000032180">
    <property type="component" value="Chromosome 1"/>
</dbReference>
<dbReference type="AlphaFoldDB" id="A0A0D9UXR9"/>
<sequence>MASCHGQRQSGGATSGSTDTGIHWHQAVTGVRHHSSMLRVDVTRLGIWAGVADGYRWRVLTAASTLVLAACGSAGGMPCVPAARGGERELLGIATGGGRRLRVRVASKDRRVGVSDDGSTRKSF</sequence>
<protein>
    <submittedName>
        <fullName evidence="2">Uncharacterized protein</fullName>
    </submittedName>
</protein>
<evidence type="ECO:0000256" key="1">
    <source>
        <dbReference type="SAM" id="MobiDB-lite"/>
    </source>
</evidence>
<evidence type="ECO:0000313" key="3">
    <source>
        <dbReference type="Proteomes" id="UP000032180"/>
    </source>
</evidence>
<proteinExistence type="predicted"/>
<feature type="compositionally biased region" description="Low complexity" evidence="1">
    <location>
        <begin position="10"/>
        <end position="21"/>
    </location>
</feature>
<name>A0A0D9UXR9_9ORYZ</name>
<dbReference type="EnsemblPlants" id="LPERR01G05470.1">
    <property type="protein sequence ID" value="LPERR01G05470.1"/>
    <property type="gene ID" value="LPERR01G05470"/>
</dbReference>
<dbReference type="HOGENOM" id="CLU_2254466_0_0_1"/>
<feature type="region of interest" description="Disordered" evidence="1">
    <location>
        <begin position="1"/>
        <end position="21"/>
    </location>
</feature>
<reference evidence="3" key="2">
    <citation type="submission" date="2013-12" db="EMBL/GenBank/DDBJ databases">
        <authorList>
            <person name="Yu Y."/>
            <person name="Lee S."/>
            <person name="de Baynast K."/>
            <person name="Wissotski M."/>
            <person name="Liu L."/>
            <person name="Talag J."/>
            <person name="Goicoechea J."/>
            <person name="Angelova A."/>
            <person name="Jetty R."/>
            <person name="Kudrna D."/>
            <person name="Golser W."/>
            <person name="Rivera L."/>
            <person name="Zhang J."/>
            <person name="Wing R."/>
        </authorList>
    </citation>
    <scope>NUCLEOTIDE SEQUENCE</scope>
</reference>
<evidence type="ECO:0000313" key="2">
    <source>
        <dbReference type="EnsemblPlants" id="LPERR01G05470.1"/>
    </source>
</evidence>
<dbReference type="Gramene" id="LPERR01G05470.1">
    <property type="protein sequence ID" value="LPERR01G05470.1"/>
    <property type="gene ID" value="LPERR01G05470"/>
</dbReference>